<dbReference type="PANTHER" id="PTHR37423:SF2">
    <property type="entry name" value="MEMBRANE-BOUND LYTIC MUREIN TRANSGLYCOSYLASE C"/>
    <property type="match status" value="1"/>
</dbReference>
<dbReference type="PANTHER" id="PTHR37423">
    <property type="entry name" value="SOLUBLE LYTIC MUREIN TRANSGLYCOSYLASE-RELATED"/>
    <property type="match status" value="1"/>
</dbReference>
<dbReference type="Proteomes" id="UP000663623">
    <property type="component" value="Chromosome"/>
</dbReference>
<proteinExistence type="predicted"/>
<organism evidence="2 3">
    <name type="scientific">Caldicellulosiruptor diazotrophicus</name>
    <dbReference type="NCBI Taxonomy" id="2806205"/>
    <lineage>
        <taxon>Bacteria</taxon>
        <taxon>Bacillati</taxon>
        <taxon>Bacillota</taxon>
        <taxon>Bacillota incertae sedis</taxon>
        <taxon>Caldicellulosiruptorales</taxon>
        <taxon>Caldicellulosiruptoraceae</taxon>
        <taxon>Caldicellulosiruptor</taxon>
    </lineage>
</organism>
<dbReference type="InterPro" id="IPR023346">
    <property type="entry name" value="Lysozyme-like_dom_sf"/>
</dbReference>
<dbReference type="Pfam" id="PF01464">
    <property type="entry name" value="SLT"/>
    <property type="match status" value="1"/>
</dbReference>
<dbReference type="EMBL" id="AP024480">
    <property type="protein sequence ID" value="BCS80941.1"/>
    <property type="molecule type" value="Genomic_DNA"/>
</dbReference>
<reference evidence="2 3" key="1">
    <citation type="submission" date="2021-02" db="EMBL/GenBank/DDBJ databases">
        <title>Nitrogen-fixing ability and nitrogen fixation related genes of thermophilic fermentative bacteria in the genus Caldicellulosiruptor.</title>
        <authorList>
            <person name="Chen Y."/>
            <person name="Nishihara A."/>
            <person name="Haruta S."/>
        </authorList>
    </citation>
    <scope>NUCLEOTIDE SEQUENCE [LARGE SCALE GENOMIC DNA]</scope>
    <source>
        <strain evidence="2 3">YA01</strain>
    </source>
</reference>
<accession>A0ABM7NLH0</accession>
<evidence type="ECO:0000259" key="1">
    <source>
        <dbReference type="Pfam" id="PF01464"/>
    </source>
</evidence>
<dbReference type="InterPro" id="IPR008258">
    <property type="entry name" value="Transglycosylase_SLT_dom_1"/>
</dbReference>
<evidence type="ECO:0000313" key="2">
    <source>
        <dbReference type="EMBL" id="BCS80941.1"/>
    </source>
</evidence>
<sequence>MAIYNVQDLIVQKFSQIVQRISSKTNLPQNFKYIFAQNFESVVHATNTESNIVFSSIQSKTVDTIFNQRLGSYNLQSSSYSYMPTANNRFNLRKDDIISIATQKAKQYGVLPSLVLSVIEAESGFRQDAVSKAGAIGLMQLMPQTAKSLGVNPYDPIENLDGGIRYLKEKIEEFGGNIELALAAYNAGPANVLKFGGIPPFDETINYVQRVLLLSKKYREYDDV</sequence>
<dbReference type="Gene3D" id="1.10.530.10">
    <property type="match status" value="1"/>
</dbReference>
<dbReference type="RefSeq" id="WP_207181888.1">
    <property type="nucleotide sequence ID" value="NZ_AP024480.1"/>
</dbReference>
<evidence type="ECO:0000313" key="3">
    <source>
        <dbReference type="Proteomes" id="UP000663623"/>
    </source>
</evidence>
<dbReference type="SUPFAM" id="SSF53955">
    <property type="entry name" value="Lysozyme-like"/>
    <property type="match status" value="1"/>
</dbReference>
<dbReference type="CDD" id="cd00254">
    <property type="entry name" value="LT-like"/>
    <property type="match status" value="1"/>
</dbReference>
<keyword evidence="3" id="KW-1185">Reference proteome</keyword>
<name>A0ABM7NLH0_9FIRM</name>
<protein>
    <recommendedName>
        <fullName evidence="1">Transglycosylase SLT domain-containing protein</fullName>
    </recommendedName>
</protein>
<feature type="domain" description="Transglycosylase SLT" evidence="1">
    <location>
        <begin position="102"/>
        <end position="195"/>
    </location>
</feature>
<gene>
    <name evidence="2" type="ORF">CaldiYA01_09010</name>
</gene>